<keyword evidence="3" id="KW-1185">Reference proteome</keyword>
<dbReference type="AlphaFoldDB" id="A0A7S6VTX3"/>
<proteinExistence type="predicted"/>
<dbReference type="Proteomes" id="UP000593966">
    <property type="component" value="Chromosome"/>
</dbReference>
<reference evidence="2 3" key="1">
    <citation type="submission" date="2020-02" db="EMBL/GenBank/DDBJ databases">
        <title>Tigecycline-resistant Acinetobacter species from pigs and migratory birds.</title>
        <authorList>
            <person name="Chen C."/>
            <person name="Sun J."/>
            <person name="Liao X.-P."/>
            <person name="Liu Y.-H."/>
        </authorList>
    </citation>
    <scope>NUCLEOTIDE SEQUENCE [LARGE SCALE GENOMIC DNA]</scope>
    <source>
        <strain evidence="2 3">YH12207_T</strain>
    </source>
</reference>
<sequence length="136" mass="15248">MKGLINFFLLCLMSSVAYAESKSLTELITDSLGSQEDEMAICYLVKNDEAIKKQPCIVETQYGSGGWNATTYNIGDESITVESSADDPLTLNGRLATFLQRDVRNFQILNPNNFNEKALGCYRVENNTIDFCIKRQ</sequence>
<organism evidence="2 3">
    <name type="scientific">Acinetobacter piscicola</name>
    <dbReference type="NCBI Taxonomy" id="2006115"/>
    <lineage>
        <taxon>Bacteria</taxon>
        <taxon>Pseudomonadati</taxon>
        <taxon>Pseudomonadota</taxon>
        <taxon>Gammaproteobacteria</taxon>
        <taxon>Moraxellales</taxon>
        <taxon>Moraxellaceae</taxon>
        <taxon>Acinetobacter</taxon>
    </lineage>
</organism>
<protein>
    <submittedName>
        <fullName evidence="2">Uncharacterized protein</fullName>
    </submittedName>
</protein>
<feature type="chain" id="PRO_5032480687" evidence="1">
    <location>
        <begin position="20"/>
        <end position="136"/>
    </location>
</feature>
<dbReference type="EMBL" id="CP048659">
    <property type="protein sequence ID" value="QOW44700.1"/>
    <property type="molecule type" value="Genomic_DNA"/>
</dbReference>
<gene>
    <name evidence="2" type="ORF">G0028_01605</name>
</gene>
<feature type="signal peptide" evidence="1">
    <location>
        <begin position="1"/>
        <end position="19"/>
    </location>
</feature>
<evidence type="ECO:0000313" key="2">
    <source>
        <dbReference type="EMBL" id="QOW44700.1"/>
    </source>
</evidence>
<keyword evidence="1" id="KW-0732">Signal</keyword>
<dbReference type="RefSeq" id="WP_180044961.1">
    <property type="nucleotide sequence ID" value="NZ_CP048659.1"/>
</dbReference>
<accession>A0A7S6VTX3</accession>
<evidence type="ECO:0000313" key="3">
    <source>
        <dbReference type="Proteomes" id="UP000593966"/>
    </source>
</evidence>
<evidence type="ECO:0000256" key="1">
    <source>
        <dbReference type="SAM" id="SignalP"/>
    </source>
</evidence>
<name>A0A7S6VTX3_9GAMM</name>